<proteinExistence type="predicted"/>
<accession>A0A1F5EN11</accession>
<dbReference type="EMBL" id="MFAA01000028">
    <property type="protein sequence ID" value="OGD68616.1"/>
    <property type="molecule type" value="Genomic_DNA"/>
</dbReference>
<gene>
    <name evidence="2" type="ORF">A3E89_01875</name>
</gene>
<sequence length="76" mass="8866">MENIKLGKYKHFKGTIVEVIGIAFDSETLEKTVVYNHPDPIKGMGENTMWVRPLDMFMETIERDGKNVKRFEYIGE</sequence>
<evidence type="ECO:0000313" key="2">
    <source>
        <dbReference type="EMBL" id="OGD68616.1"/>
    </source>
</evidence>
<dbReference type="AlphaFoldDB" id="A0A1F5EN11"/>
<dbReference type="InterPro" id="IPR037135">
    <property type="entry name" value="DUF1653-like_dom_sf"/>
</dbReference>
<comment type="caution">
    <text evidence="2">The sequence shown here is derived from an EMBL/GenBank/DDBJ whole genome shotgun (WGS) entry which is preliminary data.</text>
</comment>
<dbReference type="Gene3D" id="2.30.30.320">
    <property type="entry name" value="DUF1653-like domain"/>
    <property type="match status" value="1"/>
</dbReference>
<evidence type="ECO:0000259" key="1">
    <source>
        <dbReference type="Pfam" id="PF07866"/>
    </source>
</evidence>
<reference evidence="2 3" key="1">
    <citation type="journal article" date="2016" name="Nat. Commun.">
        <title>Thousands of microbial genomes shed light on interconnected biogeochemical processes in an aquifer system.</title>
        <authorList>
            <person name="Anantharaman K."/>
            <person name="Brown C.T."/>
            <person name="Hug L.A."/>
            <person name="Sharon I."/>
            <person name="Castelle C.J."/>
            <person name="Probst A.J."/>
            <person name="Thomas B.C."/>
            <person name="Singh A."/>
            <person name="Wilkins M.J."/>
            <person name="Karaoz U."/>
            <person name="Brodie E.L."/>
            <person name="Williams K.H."/>
            <person name="Hubbard S.S."/>
            <person name="Banfield J.F."/>
        </authorList>
    </citation>
    <scope>NUCLEOTIDE SEQUENCE [LARGE SCALE GENOMIC DNA]</scope>
</reference>
<dbReference type="InterPro" id="IPR023387">
    <property type="entry name" value="DUF1653-like_dom"/>
</dbReference>
<name>A0A1F5EN11_9BACT</name>
<organism evidence="2 3">
    <name type="scientific">Candidatus Campbellbacteria bacterium RIFCSPHIGHO2_12_FULL_35_10</name>
    <dbReference type="NCBI Taxonomy" id="1797578"/>
    <lineage>
        <taxon>Bacteria</taxon>
        <taxon>Candidatus Campbelliibacteriota</taxon>
    </lineage>
</organism>
<feature type="domain" description="DUF1653" evidence="1">
    <location>
        <begin position="7"/>
        <end position="73"/>
    </location>
</feature>
<evidence type="ECO:0000313" key="3">
    <source>
        <dbReference type="Proteomes" id="UP000185891"/>
    </source>
</evidence>
<dbReference type="Pfam" id="PF07866">
    <property type="entry name" value="DUF1653"/>
    <property type="match status" value="1"/>
</dbReference>
<dbReference type="Proteomes" id="UP000185891">
    <property type="component" value="Unassembled WGS sequence"/>
</dbReference>
<protein>
    <recommendedName>
        <fullName evidence="1">DUF1653 domain-containing protein</fullName>
    </recommendedName>
</protein>